<dbReference type="AlphaFoldDB" id="A0A2G6E6D7"/>
<evidence type="ECO:0000313" key="2">
    <source>
        <dbReference type="EMBL" id="PID57605.1"/>
    </source>
</evidence>
<dbReference type="EMBL" id="PDPS01000026">
    <property type="protein sequence ID" value="PID57605.1"/>
    <property type="molecule type" value="Genomic_DNA"/>
</dbReference>
<keyword evidence="1" id="KW-0732">Signal</keyword>
<dbReference type="Pfam" id="PF10670">
    <property type="entry name" value="DUF4198"/>
    <property type="match status" value="1"/>
</dbReference>
<accession>A0A2G6E6D7</accession>
<organism evidence="2 3">
    <name type="scientific">candidate division KSB3 bacterium</name>
    <dbReference type="NCBI Taxonomy" id="2044937"/>
    <lineage>
        <taxon>Bacteria</taxon>
        <taxon>candidate division KSB3</taxon>
    </lineage>
</organism>
<evidence type="ECO:0000313" key="3">
    <source>
        <dbReference type="Proteomes" id="UP000229740"/>
    </source>
</evidence>
<name>A0A2G6E6D7_9BACT</name>
<proteinExistence type="predicted"/>
<protein>
    <submittedName>
        <fullName evidence="2">Nickel transporter</fullName>
    </submittedName>
</protein>
<comment type="caution">
    <text evidence="2">The sequence shown here is derived from an EMBL/GenBank/DDBJ whole genome shotgun (WGS) entry which is preliminary data.</text>
</comment>
<gene>
    <name evidence="2" type="ORF">CSB45_07205</name>
</gene>
<dbReference type="Proteomes" id="UP000229740">
    <property type="component" value="Unassembled WGS sequence"/>
</dbReference>
<dbReference type="InterPro" id="IPR019613">
    <property type="entry name" value="DUF4198"/>
</dbReference>
<reference evidence="2 3" key="1">
    <citation type="submission" date="2017-10" db="EMBL/GenBank/DDBJ databases">
        <title>Novel microbial diversity and functional potential in the marine mammal oral microbiome.</title>
        <authorList>
            <person name="Dudek N.K."/>
            <person name="Sun C.L."/>
            <person name="Burstein D."/>
            <person name="Kantor R.S."/>
            <person name="Aliaga Goltsman D.S."/>
            <person name="Bik E.M."/>
            <person name="Thomas B.C."/>
            <person name="Banfield J.F."/>
            <person name="Relman D.A."/>
        </authorList>
    </citation>
    <scope>NUCLEOTIDE SEQUENCE [LARGE SCALE GENOMIC DNA]</scope>
    <source>
        <strain evidence="2">DOLZORAL124_49_17</strain>
    </source>
</reference>
<feature type="chain" id="PRO_5013545933" evidence="1">
    <location>
        <begin position="23"/>
        <end position="278"/>
    </location>
</feature>
<sequence>MKKLVTSLVLMAMVVSAPAAFAHFQMIYTPKAALGEGDASKIPLTLVFTHPFEAGHTMNMGMDASGEIHAPTMFSVTNKGTTTDLLESLKPITFKSLTNEGQGYETSYRLKGMGDFIFCLDPGPYYEESEESYIQQITKVIVNKGGAPTDWDAELGLPVEIVPLDKPYALWTGNVFRGVVMRKEGDKMVPVPFAEIEVEYMNHDIDGNSFVKAAKVEAPNDNMVTMGIKANKDGEFSFGIPKAGWWGFCALGAGGDLQYDGKALSLDAVIWIQAVDID</sequence>
<feature type="signal peptide" evidence="1">
    <location>
        <begin position="1"/>
        <end position="22"/>
    </location>
</feature>
<evidence type="ECO:0000256" key="1">
    <source>
        <dbReference type="SAM" id="SignalP"/>
    </source>
</evidence>